<dbReference type="AlphaFoldDB" id="A0A212J9W4"/>
<feature type="transmembrane region" description="Helical" evidence="3">
    <location>
        <begin position="97"/>
        <end position="114"/>
    </location>
</feature>
<dbReference type="Pfam" id="PF16327">
    <property type="entry name" value="CcmF_C"/>
    <property type="match status" value="1"/>
</dbReference>
<dbReference type="InterPro" id="IPR032523">
    <property type="entry name" value="CcmF_C"/>
</dbReference>
<sequence length="667" mass="72324">MPLVGFLLLLSCFLLSLAAAALAVPRLTRGQAAFTPPRLMEAASLLIFALLTTACFILTAALASSNFSFLYAVMNSDRALHLFYRLTALWGGQEGALLFWAWCAALFTVAFQRTKSYRLLPAETQRWFWAVYCTIMGFFCLLLTAWNNPFLASMPVPADGYGLNPLLQNPGMIFHPPLLFLGYGAFTVPCCLALAALLSLRENTKKKHAEKPLAWAALTRPFILLAWLFLGAGIILGGWWSYMELGWGGYWAWDPVENSSLVPWLLATAYLHTALVENARGKLYRTNAFLMAMVTVSAFFSTYLVRGGIVRSVHAFGQSDVGVPLLAFTVLFFLFSLFAAYGAPQKSEALESPLTREGLLTCTAWIFLGMALIITVGTLWPVFSRIWSEKPVGLSVGFYNTTCLPLFTLLILLLAVCPWVGWNGKIRHKALFAFTGLIACATCASLLVAGFSKPLALVASAAAMAVMAGACLHVSAQPGIWRFKPMLAAHGTHFGLALIVLGIAFSGPYKMQRDFVLKPGQNAAFGDYTLHLVTVGGGDSHSLEAGNAPHPDHATAPPKFIYSEAVVAVSRNGESVGTLKPQLRRYASHPDSTFSEVDTIFGWGNELYCSMLGVDEKGTATVQVSVNPLVNWIWIGGILLCVLPLFGLGRRGSIPGETPDTTTDATA</sequence>
<keyword evidence="3" id="KW-1133">Transmembrane helix</keyword>
<feature type="transmembrane region" description="Helical" evidence="3">
    <location>
        <begin position="178"/>
        <end position="200"/>
    </location>
</feature>
<dbReference type="GO" id="GO:0015232">
    <property type="term" value="F:heme transmembrane transporter activity"/>
    <property type="evidence" value="ECO:0007669"/>
    <property type="project" value="InterPro"/>
</dbReference>
<feature type="transmembrane region" description="Helical" evidence="3">
    <location>
        <begin position="398"/>
        <end position="419"/>
    </location>
</feature>
<evidence type="ECO:0000256" key="1">
    <source>
        <dbReference type="ARBA" id="ARBA00009186"/>
    </source>
</evidence>
<evidence type="ECO:0000259" key="5">
    <source>
        <dbReference type="Pfam" id="PF01578"/>
    </source>
</evidence>
<keyword evidence="3" id="KW-0472">Membrane</keyword>
<proteinExistence type="inferred from homology"/>
<evidence type="ECO:0000259" key="6">
    <source>
        <dbReference type="Pfam" id="PF16327"/>
    </source>
</evidence>
<evidence type="ECO:0000313" key="7">
    <source>
        <dbReference type="EMBL" id="SBV96199.1"/>
    </source>
</evidence>
<feature type="chain" id="PRO_5012555590" evidence="4">
    <location>
        <begin position="24"/>
        <end position="667"/>
    </location>
</feature>
<reference evidence="7" key="1">
    <citation type="submission" date="2016-04" db="EMBL/GenBank/DDBJ databases">
        <authorList>
            <person name="Evans L.H."/>
            <person name="Alamgir A."/>
            <person name="Owens N."/>
            <person name="Weber N.D."/>
            <person name="Virtaneva K."/>
            <person name="Barbian K."/>
            <person name="Babar A."/>
            <person name="Rosenke K."/>
        </authorList>
    </citation>
    <scope>NUCLEOTIDE SEQUENCE</scope>
    <source>
        <strain evidence="7">86</strain>
    </source>
</reference>
<keyword evidence="2" id="KW-0201">Cytochrome c-type biogenesis</keyword>
<evidence type="ECO:0000256" key="2">
    <source>
        <dbReference type="ARBA" id="ARBA00022748"/>
    </source>
</evidence>
<feature type="transmembrane region" description="Helical" evidence="3">
    <location>
        <begin position="455"/>
        <end position="475"/>
    </location>
</feature>
<feature type="domain" description="Cytochrome c-type biogenesis protein CcmF C-terminal" evidence="6">
    <location>
        <begin position="336"/>
        <end position="642"/>
    </location>
</feature>
<gene>
    <name evidence="7" type="ORF">KL86DPRO_11004</name>
</gene>
<dbReference type="GO" id="GO:0020037">
    <property type="term" value="F:heme binding"/>
    <property type="evidence" value="ECO:0007669"/>
    <property type="project" value="InterPro"/>
</dbReference>
<feature type="transmembrane region" description="Helical" evidence="3">
    <location>
        <begin position="431"/>
        <end position="449"/>
    </location>
</feature>
<protein>
    <submittedName>
        <fullName evidence="7">Cytochrome c assembly protein</fullName>
    </submittedName>
</protein>
<keyword evidence="3" id="KW-0812">Transmembrane</keyword>
<evidence type="ECO:0000256" key="3">
    <source>
        <dbReference type="SAM" id="Phobius"/>
    </source>
</evidence>
<dbReference type="Pfam" id="PF01578">
    <property type="entry name" value="Cytochrom_C_asm"/>
    <property type="match status" value="1"/>
</dbReference>
<name>A0A212J9W4_9DELT</name>
<feature type="domain" description="Cytochrome c assembly protein" evidence="5">
    <location>
        <begin position="90"/>
        <end position="306"/>
    </location>
</feature>
<dbReference type="GO" id="GO:0016020">
    <property type="term" value="C:membrane"/>
    <property type="evidence" value="ECO:0007669"/>
    <property type="project" value="InterPro"/>
</dbReference>
<organism evidence="7">
    <name type="scientific">uncultured delta proteobacterium</name>
    <dbReference type="NCBI Taxonomy" id="34034"/>
    <lineage>
        <taxon>Bacteria</taxon>
        <taxon>Deltaproteobacteria</taxon>
        <taxon>environmental samples</taxon>
    </lineage>
</organism>
<feature type="transmembrane region" description="Helical" evidence="3">
    <location>
        <begin position="288"/>
        <end position="309"/>
    </location>
</feature>
<dbReference type="InterPro" id="IPR002541">
    <property type="entry name" value="Cyt_c_assembly"/>
</dbReference>
<dbReference type="EMBL" id="FLUQ01000001">
    <property type="protein sequence ID" value="SBV96199.1"/>
    <property type="molecule type" value="Genomic_DNA"/>
</dbReference>
<dbReference type="InterPro" id="IPR003567">
    <property type="entry name" value="Cyt_c_biogenesis"/>
</dbReference>
<dbReference type="PRINTS" id="PR01410">
    <property type="entry name" value="CCBIOGENESIS"/>
</dbReference>
<dbReference type="PANTHER" id="PTHR43653">
    <property type="entry name" value="CYTOCHROME C ASSEMBLY PROTEIN-RELATED"/>
    <property type="match status" value="1"/>
</dbReference>
<feature type="transmembrane region" description="Helical" evidence="3">
    <location>
        <begin position="221"/>
        <end position="240"/>
    </location>
</feature>
<evidence type="ECO:0000256" key="4">
    <source>
        <dbReference type="SAM" id="SignalP"/>
    </source>
</evidence>
<dbReference type="PANTHER" id="PTHR43653:SF1">
    <property type="entry name" value="CYTOCHROME C-TYPE BIOGENESIS PROTEIN CCMF"/>
    <property type="match status" value="1"/>
</dbReference>
<feature type="signal peptide" evidence="4">
    <location>
        <begin position="1"/>
        <end position="23"/>
    </location>
</feature>
<feature type="transmembrane region" description="Helical" evidence="3">
    <location>
        <begin position="487"/>
        <end position="509"/>
    </location>
</feature>
<accession>A0A212J9W4</accession>
<feature type="transmembrane region" description="Helical" evidence="3">
    <location>
        <begin position="39"/>
        <end position="62"/>
    </location>
</feature>
<feature type="transmembrane region" description="Helical" evidence="3">
    <location>
        <begin position="629"/>
        <end position="648"/>
    </location>
</feature>
<dbReference type="GO" id="GO:0017004">
    <property type="term" value="P:cytochrome complex assembly"/>
    <property type="evidence" value="ECO:0007669"/>
    <property type="project" value="UniProtKB-KW"/>
</dbReference>
<feature type="transmembrane region" description="Helical" evidence="3">
    <location>
        <begin position="126"/>
        <end position="146"/>
    </location>
</feature>
<feature type="transmembrane region" description="Helical" evidence="3">
    <location>
        <begin position="364"/>
        <end position="383"/>
    </location>
</feature>
<feature type="transmembrane region" description="Helical" evidence="3">
    <location>
        <begin position="321"/>
        <end position="343"/>
    </location>
</feature>
<keyword evidence="4" id="KW-0732">Signal</keyword>
<comment type="similarity">
    <text evidence="1">Belongs to the CcmF/CycK/Ccl1/NrfE/CcsA family.</text>
</comment>